<dbReference type="Proteomes" id="UP000027073">
    <property type="component" value="Unassembled WGS sequence"/>
</dbReference>
<proteinExistence type="predicted"/>
<evidence type="ECO:0000313" key="2">
    <source>
        <dbReference type="Proteomes" id="UP000027073"/>
    </source>
</evidence>
<dbReference type="EMBL" id="KL198008">
    <property type="protein sequence ID" value="KDQ28514.1"/>
    <property type="molecule type" value="Genomic_DNA"/>
</dbReference>
<name>A0A067NKQ8_PLEO1</name>
<dbReference type="InParanoid" id="A0A067NKQ8"/>
<evidence type="ECO:0000313" key="1">
    <source>
        <dbReference type="EMBL" id="KDQ28514.1"/>
    </source>
</evidence>
<dbReference type="HOGENOM" id="CLU_1409327_0_0_1"/>
<gene>
    <name evidence="1" type="ORF">PLEOSDRAFT_1105166</name>
</gene>
<organism evidence="1 2">
    <name type="scientific">Pleurotus ostreatus (strain PC15)</name>
    <name type="common">Oyster mushroom</name>
    <dbReference type="NCBI Taxonomy" id="1137138"/>
    <lineage>
        <taxon>Eukaryota</taxon>
        <taxon>Fungi</taxon>
        <taxon>Dikarya</taxon>
        <taxon>Basidiomycota</taxon>
        <taxon>Agaricomycotina</taxon>
        <taxon>Agaricomycetes</taxon>
        <taxon>Agaricomycetidae</taxon>
        <taxon>Agaricales</taxon>
        <taxon>Pleurotineae</taxon>
        <taxon>Pleurotaceae</taxon>
        <taxon>Pleurotus</taxon>
    </lineage>
</organism>
<sequence length="193" mass="21911">MSGFDRRRVTEKTDMEVKATSEVMRSQPHCTGVLYGTHCTQAHLVPIPFIKSYAPPNSGNSLPPQATIDSLFIECWMPRGMKQKWEDRLTLRAPRLQSPPGLAAADGEDSQMEEAYTIYFATQSQKKDAFGPPLEQRNAAIANILYEEEKRGRKGREIRWYGPLLVVKHLNEDMAPIDIEEHELGAVWEVVKQ</sequence>
<protein>
    <submittedName>
        <fullName evidence="1">Uncharacterized protein</fullName>
    </submittedName>
</protein>
<accession>A0A067NKQ8</accession>
<dbReference type="AlphaFoldDB" id="A0A067NKQ8"/>
<dbReference type="OrthoDB" id="2915856at2759"/>
<reference evidence="2" key="1">
    <citation type="journal article" date="2014" name="Proc. Natl. Acad. Sci. U.S.A.">
        <title>Extensive sampling of basidiomycete genomes demonstrates inadequacy of the white-rot/brown-rot paradigm for wood decay fungi.</title>
        <authorList>
            <person name="Riley R."/>
            <person name="Salamov A.A."/>
            <person name="Brown D.W."/>
            <person name="Nagy L.G."/>
            <person name="Floudas D."/>
            <person name="Held B.W."/>
            <person name="Levasseur A."/>
            <person name="Lombard V."/>
            <person name="Morin E."/>
            <person name="Otillar R."/>
            <person name="Lindquist E.A."/>
            <person name="Sun H."/>
            <person name="LaButti K.M."/>
            <person name="Schmutz J."/>
            <person name="Jabbour D."/>
            <person name="Luo H."/>
            <person name="Baker S.E."/>
            <person name="Pisabarro A.G."/>
            <person name="Walton J.D."/>
            <person name="Blanchette R.A."/>
            <person name="Henrissat B."/>
            <person name="Martin F."/>
            <person name="Cullen D."/>
            <person name="Hibbett D.S."/>
            <person name="Grigoriev I.V."/>
        </authorList>
    </citation>
    <scope>NUCLEOTIDE SEQUENCE [LARGE SCALE GENOMIC DNA]</scope>
    <source>
        <strain evidence="2">PC15</strain>
    </source>
</reference>
<dbReference type="VEuPathDB" id="FungiDB:PLEOSDRAFT_1105166"/>